<reference evidence="1 2" key="1">
    <citation type="submission" date="2021-03" db="EMBL/GenBank/DDBJ databases">
        <title>Sequencing the genomes of 1000 actinobacteria strains.</title>
        <authorList>
            <person name="Klenk H.-P."/>
        </authorList>
    </citation>
    <scope>NUCLEOTIDE SEQUENCE [LARGE SCALE GENOMIC DNA]</scope>
    <source>
        <strain evidence="1 2">DSM 46670</strain>
    </source>
</reference>
<keyword evidence="2" id="KW-1185">Reference proteome</keyword>
<gene>
    <name evidence="1" type="ORF">JOF56_005539</name>
</gene>
<organism evidence="1 2">
    <name type="scientific">Kibdelosporangium banguiense</name>
    <dbReference type="NCBI Taxonomy" id="1365924"/>
    <lineage>
        <taxon>Bacteria</taxon>
        <taxon>Bacillati</taxon>
        <taxon>Actinomycetota</taxon>
        <taxon>Actinomycetes</taxon>
        <taxon>Pseudonocardiales</taxon>
        <taxon>Pseudonocardiaceae</taxon>
        <taxon>Kibdelosporangium</taxon>
    </lineage>
</organism>
<accession>A0ABS4TLE1</accession>
<proteinExistence type="predicted"/>
<protein>
    <recommendedName>
        <fullName evidence="3">Tn3 transposase DDE domain-containing protein</fullName>
    </recommendedName>
</protein>
<evidence type="ECO:0008006" key="3">
    <source>
        <dbReference type="Google" id="ProtNLM"/>
    </source>
</evidence>
<dbReference type="EMBL" id="JAGINW010000001">
    <property type="protein sequence ID" value="MBP2325154.1"/>
    <property type="molecule type" value="Genomic_DNA"/>
</dbReference>
<comment type="caution">
    <text evidence="1">The sequence shown here is derived from an EMBL/GenBank/DDBJ whole genome shotgun (WGS) entry which is preliminary data.</text>
</comment>
<dbReference type="RefSeq" id="WP_209642391.1">
    <property type="nucleotide sequence ID" value="NZ_JAGINW010000001.1"/>
</dbReference>
<evidence type="ECO:0000313" key="2">
    <source>
        <dbReference type="Proteomes" id="UP001519332"/>
    </source>
</evidence>
<name>A0ABS4TLE1_9PSEU</name>
<dbReference type="Proteomes" id="UP001519332">
    <property type="component" value="Unassembled WGS sequence"/>
</dbReference>
<sequence>MIDRYGIGTGSKQAVTGHSIRSIISCVTGLTKWCFDIFRGCGQHVYLEWKELVPEGTKIKDLESTDQSTKILKAMLLGDSTHGFGPLIRKYYVDTTKKFPTIPRVV</sequence>
<evidence type="ECO:0000313" key="1">
    <source>
        <dbReference type="EMBL" id="MBP2325154.1"/>
    </source>
</evidence>